<evidence type="ECO:0008006" key="4">
    <source>
        <dbReference type="Google" id="ProtNLM"/>
    </source>
</evidence>
<keyword evidence="3" id="KW-1185">Reference proteome</keyword>
<gene>
    <name evidence="2" type="ORF">KUV26_08910</name>
</gene>
<feature type="region of interest" description="Disordered" evidence="1">
    <location>
        <begin position="172"/>
        <end position="206"/>
    </location>
</feature>
<evidence type="ECO:0000256" key="1">
    <source>
        <dbReference type="SAM" id="MobiDB-lite"/>
    </source>
</evidence>
<dbReference type="InterPro" id="IPR017850">
    <property type="entry name" value="Alkaline_phosphatase_core_sf"/>
</dbReference>
<feature type="compositionally biased region" description="Low complexity" evidence="1">
    <location>
        <begin position="186"/>
        <end position="198"/>
    </location>
</feature>
<name>A0ABS7NEB9_9RHOB</name>
<dbReference type="EMBL" id="JAHVJA010000003">
    <property type="protein sequence ID" value="MBY6139549.1"/>
    <property type="molecule type" value="Genomic_DNA"/>
</dbReference>
<sequence length="206" mass="22554">MSQLPNLLVIIPDEHRKNAMGRAGHPIVKTPNLDALVARATAEDAGLPGVPLRAIAKASYKESRTGFSEYQDGGSKTGAFMVRWGMWKYLHYAGLRPQLFDLAGDPHEQADRAADGENDREAKAALAEGERRLRAICDPEEVNARAFADQRCRIEELGGEEACRTTYVFNRTPAPSEQDKLREGPALRPLPRGMPLPRVAGGRAAP</sequence>
<evidence type="ECO:0000313" key="3">
    <source>
        <dbReference type="Proteomes" id="UP000766629"/>
    </source>
</evidence>
<organism evidence="2 3">
    <name type="scientific">Leisingera daeponensis</name>
    <dbReference type="NCBI Taxonomy" id="405746"/>
    <lineage>
        <taxon>Bacteria</taxon>
        <taxon>Pseudomonadati</taxon>
        <taxon>Pseudomonadota</taxon>
        <taxon>Alphaproteobacteria</taxon>
        <taxon>Rhodobacterales</taxon>
        <taxon>Roseobacteraceae</taxon>
        <taxon>Leisingera</taxon>
    </lineage>
</organism>
<dbReference type="PANTHER" id="PTHR46615:SF1">
    <property type="entry name" value="ARYLSULFATASE K"/>
    <property type="match status" value="1"/>
</dbReference>
<dbReference type="InterPro" id="IPR051849">
    <property type="entry name" value="GAG-degrading_sulfatase"/>
</dbReference>
<accession>A0ABS7NEB9</accession>
<comment type="caution">
    <text evidence="2">The sequence shown here is derived from an EMBL/GenBank/DDBJ whole genome shotgun (WGS) entry which is preliminary data.</text>
</comment>
<evidence type="ECO:0000313" key="2">
    <source>
        <dbReference type="EMBL" id="MBY6139549.1"/>
    </source>
</evidence>
<protein>
    <recommendedName>
        <fullName evidence="4">Sulfatase N-terminal domain-containing protein</fullName>
    </recommendedName>
</protein>
<dbReference type="PANTHER" id="PTHR46615">
    <property type="entry name" value="ARYLSULFATASE K"/>
    <property type="match status" value="1"/>
</dbReference>
<dbReference type="SUPFAM" id="SSF53649">
    <property type="entry name" value="Alkaline phosphatase-like"/>
    <property type="match status" value="2"/>
</dbReference>
<dbReference type="RefSeq" id="WP_222508088.1">
    <property type="nucleotide sequence ID" value="NZ_JAHVJA010000003.1"/>
</dbReference>
<proteinExistence type="predicted"/>
<dbReference type="Gene3D" id="3.40.720.10">
    <property type="entry name" value="Alkaline Phosphatase, subunit A"/>
    <property type="match status" value="2"/>
</dbReference>
<dbReference type="Proteomes" id="UP000766629">
    <property type="component" value="Unassembled WGS sequence"/>
</dbReference>
<reference evidence="2 3" key="1">
    <citation type="submission" date="2021-06" db="EMBL/GenBank/DDBJ databases">
        <title>50 bacteria genomes isolated from Dapeng, Shenzhen, China.</title>
        <authorList>
            <person name="Zheng W."/>
            <person name="Yu S."/>
            <person name="Huang Y."/>
        </authorList>
    </citation>
    <scope>NUCLEOTIDE SEQUENCE [LARGE SCALE GENOMIC DNA]</scope>
    <source>
        <strain evidence="2 3">DP1N14-2</strain>
    </source>
</reference>